<dbReference type="RefSeq" id="WP_008060966.1">
    <property type="nucleotide sequence ID" value="NZ_AFHG01000044.1"/>
</dbReference>
<protein>
    <submittedName>
        <fullName evidence="3">Glycosyl transferase group 1</fullName>
    </submittedName>
</protein>
<feature type="domain" description="Glycosyltransferase subfamily 4-like N-terminal" evidence="2">
    <location>
        <begin position="14"/>
        <end position="163"/>
    </location>
</feature>
<dbReference type="eggNOG" id="COG0438">
    <property type="taxonomic scope" value="Bacteria"/>
</dbReference>
<evidence type="ECO:0000259" key="1">
    <source>
        <dbReference type="Pfam" id="PF00534"/>
    </source>
</evidence>
<evidence type="ECO:0000259" key="2">
    <source>
        <dbReference type="Pfam" id="PF13439"/>
    </source>
</evidence>
<accession>F5RBN1</accession>
<dbReference type="STRING" id="1000565.METUNv1_01831"/>
<name>F5RBN1_METUF</name>
<dbReference type="OrthoDB" id="9805661at2"/>
<dbReference type="Pfam" id="PF00534">
    <property type="entry name" value="Glycos_transf_1"/>
    <property type="match status" value="1"/>
</dbReference>
<dbReference type="AlphaFoldDB" id="F5RBN1"/>
<dbReference type="Pfam" id="PF13439">
    <property type="entry name" value="Glyco_transf_4"/>
    <property type="match status" value="1"/>
</dbReference>
<gene>
    <name evidence="3" type="ORF">METUNv1_01831</name>
</gene>
<proteinExistence type="predicted"/>
<dbReference type="InterPro" id="IPR028098">
    <property type="entry name" value="Glyco_trans_4-like_N"/>
</dbReference>
<keyword evidence="4" id="KW-1185">Reference proteome</keyword>
<sequence>MKTLHIEMGRHRLGGTMQVYYLMRGLRARGEPAVLVCARGGDLHRLAEADGLNLRAVDFAGDIDLRFIWRLAAILRAERPDVIHIHSRRGADTLGLLAAKLTGIGKVVLSRRVDDPVKPGWLTRLRYVTLPDRVVTVSKGIARVLIEAGVPAEGIRQVYSAIDFRAYQSALDVAQARAKLDLPAGVPVLVVIAQLIPRKGHRFLLQALPRIRAVHPDTQVLFVGEGAEEATLRGAVSAAGLDGCVRFLGYRNDIGDILRACDVLVHPATMEGFANVAMQAMASGIPVVSSAVGGMPESVRHEVTGLLVPPQDPAALADALLRLLGDPALRQRLGAQGREIVEREFNTDAMVEGNLAVYRELLGGGRA</sequence>
<dbReference type="SUPFAM" id="SSF53756">
    <property type="entry name" value="UDP-Glycosyltransferase/glycogen phosphorylase"/>
    <property type="match status" value="1"/>
</dbReference>
<comment type="caution">
    <text evidence="3">The sequence shown here is derived from an EMBL/GenBank/DDBJ whole genome shotgun (WGS) entry which is preliminary data.</text>
</comment>
<dbReference type="Gene3D" id="3.40.50.2000">
    <property type="entry name" value="Glycogen Phosphorylase B"/>
    <property type="match status" value="2"/>
</dbReference>
<evidence type="ECO:0000313" key="3">
    <source>
        <dbReference type="EMBL" id="EGK72053.1"/>
    </source>
</evidence>
<feature type="domain" description="Glycosyl transferase family 1" evidence="1">
    <location>
        <begin position="175"/>
        <end position="339"/>
    </location>
</feature>
<organism evidence="3 4">
    <name type="scientific">Methyloversatilis universalis (strain ATCC BAA-1314 / DSM 25237 / JCM 13912 / CCUG 52030 / FAM5)</name>
    <dbReference type="NCBI Taxonomy" id="1000565"/>
    <lineage>
        <taxon>Bacteria</taxon>
        <taxon>Pseudomonadati</taxon>
        <taxon>Pseudomonadota</taxon>
        <taxon>Betaproteobacteria</taxon>
        <taxon>Nitrosomonadales</taxon>
        <taxon>Sterolibacteriaceae</taxon>
        <taxon>Methyloversatilis</taxon>
    </lineage>
</organism>
<dbReference type="PANTHER" id="PTHR12526:SF636">
    <property type="entry name" value="BLL3647 PROTEIN"/>
    <property type="match status" value="1"/>
</dbReference>
<dbReference type="Proteomes" id="UP000005019">
    <property type="component" value="Unassembled WGS sequence"/>
</dbReference>
<dbReference type="GO" id="GO:0016757">
    <property type="term" value="F:glycosyltransferase activity"/>
    <property type="evidence" value="ECO:0007669"/>
    <property type="project" value="InterPro"/>
</dbReference>
<reference evidence="3 4" key="1">
    <citation type="journal article" date="2011" name="J. Bacteriol.">
        <title>Genome sequence of Methyloversatilis universalis FAM5T, a methylotrophic representative of the order Rhodocyclales.</title>
        <authorList>
            <person name="Kittichotirat W."/>
            <person name="Good N.M."/>
            <person name="Hall R."/>
            <person name="Bringel F."/>
            <person name="Lajus A."/>
            <person name="Medigue C."/>
            <person name="Smalley N.E."/>
            <person name="Beck D."/>
            <person name="Bumgarner R."/>
            <person name="Vuilleumier S."/>
            <person name="Kalyuzhnaya M.G."/>
        </authorList>
    </citation>
    <scope>NUCLEOTIDE SEQUENCE [LARGE SCALE GENOMIC DNA]</scope>
    <source>
        <strain evidence="4">ATCC BAA-1314 / JCM 13912 / FAM5</strain>
    </source>
</reference>
<evidence type="ECO:0000313" key="4">
    <source>
        <dbReference type="Proteomes" id="UP000005019"/>
    </source>
</evidence>
<dbReference type="PANTHER" id="PTHR12526">
    <property type="entry name" value="GLYCOSYLTRANSFERASE"/>
    <property type="match status" value="1"/>
</dbReference>
<dbReference type="EMBL" id="AFHG01000044">
    <property type="protein sequence ID" value="EGK72053.1"/>
    <property type="molecule type" value="Genomic_DNA"/>
</dbReference>
<keyword evidence="3" id="KW-0808">Transferase</keyword>
<dbReference type="InterPro" id="IPR001296">
    <property type="entry name" value="Glyco_trans_1"/>
</dbReference>